<dbReference type="GO" id="GO:0005737">
    <property type="term" value="C:cytoplasm"/>
    <property type="evidence" value="ECO:0007669"/>
    <property type="project" value="UniProtKB-SubCell"/>
</dbReference>
<dbReference type="InterPro" id="IPR011890">
    <property type="entry name" value="SMC_prok"/>
</dbReference>
<comment type="function">
    <text evidence="7">Required for chromosome condensation and partitioning.</text>
</comment>
<dbReference type="RefSeq" id="WP_133768743.1">
    <property type="nucleotide sequence ID" value="NZ_SNZR01000011.1"/>
</dbReference>
<dbReference type="GO" id="GO:0006260">
    <property type="term" value="P:DNA replication"/>
    <property type="evidence" value="ECO:0007669"/>
    <property type="project" value="UniProtKB-UniRule"/>
</dbReference>
<comment type="subcellular location">
    <subcellularLocation>
        <location evidence="1 7">Cytoplasm</location>
    </subcellularLocation>
</comment>
<comment type="domain">
    <text evidence="7">Contains large globular domains required for ATP hydrolysis at each terminus and a third globular domain forming a flexible hinge near the middle of the molecule. These domains are separated by coiled-coil structures.</text>
</comment>
<dbReference type="Pfam" id="PF02463">
    <property type="entry name" value="SMC_N"/>
    <property type="match status" value="1"/>
</dbReference>
<feature type="coiled-coil region" evidence="7">
    <location>
        <begin position="793"/>
        <end position="858"/>
    </location>
</feature>
<dbReference type="InterPro" id="IPR003395">
    <property type="entry name" value="RecF/RecN/SMC_N"/>
</dbReference>
<organism evidence="9 10">
    <name type="scientific">Enterovirga rhinocerotis</name>
    <dbReference type="NCBI Taxonomy" id="1339210"/>
    <lineage>
        <taxon>Bacteria</taxon>
        <taxon>Pseudomonadati</taxon>
        <taxon>Pseudomonadota</taxon>
        <taxon>Alphaproteobacteria</taxon>
        <taxon>Hyphomicrobiales</taxon>
        <taxon>Methylobacteriaceae</taxon>
        <taxon>Enterovirga</taxon>
    </lineage>
</organism>
<feature type="coiled-coil region" evidence="7">
    <location>
        <begin position="678"/>
        <end position="712"/>
    </location>
</feature>
<dbReference type="GO" id="GO:0030261">
    <property type="term" value="P:chromosome condensation"/>
    <property type="evidence" value="ECO:0007669"/>
    <property type="project" value="InterPro"/>
</dbReference>
<feature type="coiled-coil region" evidence="7">
    <location>
        <begin position="940"/>
        <end position="988"/>
    </location>
</feature>
<keyword evidence="3 7" id="KW-0547">Nucleotide-binding</keyword>
<dbReference type="SUPFAM" id="SSF52540">
    <property type="entry name" value="P-loop containing nucleoside triphosphate hydrolases"/>
    <property type="match status" value="1"/>
</dbReference>
<comment type="subunit">
    <text evidence="7">Homodimer.</text>
</comment>
<accession>A0A4R7C5D9</accession>
<gene>
    <name evidence="7" type="primary">smc</name>
    <name evidence="9" type="ORF">EV668_1041</name>
</gene>
<protein>
    <recommendedName>
        <fullName evidence="7">Chromosome partition protein Smc</fullName>
    </recommendedName>
</protein>
<dbReference type="Proteomes" id="UP000295122">
    <property type="component" value="Unassembled WGS sequence"/>
</dbReference>
<evidence type="ECO:0000256" key="3">
    <source>
        <dbReference type="ARBA" id="ARBA00022741"/>
    </source>
</evidence>
<feature type="domain" description="RecF/RecN/SMC N-terminal" evidence="8">
    <location>
        <begin position="3"/>
        <end position="1133"/>
    </location>
</feature>
<feature type="coiled-coil region" evidence="7">
    <location>
        <begin position="170"/>
        <end position="211"/>
    </location>
</feature>
<proteinExistence type="inferred from homology"/>
<feature type="binding site" evidence="7">
    <location>
        <begin position="32"/>
        <end position="39"/>
    </location>
    <ligand>
        <name>ATP</name>
        <dbReference type="ChEBI" id="CHEBI:30616"/>
    </ligand>
</feature>
<keyword evidence="4 7" id="KW-0067">ATP-binding</keyword>
<dbReference type="SUPFAM" id="SSF75553">
    <property type="entry name" value="Smc hinge domain"/>
    <property type="match status" value="1"/>
</dbReference>
<keyword evidence="10" id="KW-1185">Reference proteome</keyword>
<evidence type="ECO:0000256" key="5">
    <source>
        <dbReference type="ARBA" id="ARBA00023054"/>
    </source>
</evidence>
<evidence type="ECO:0000313" key="9">
    <source>
        <dbReference type="EMBL" id="TDR93774.1"/>
    </source>
</evidence>
<dbReference type="GO" id="GO:0007062">
    <property type="term" value="P:sister chromatid cohesion"/>
    <property type="evidence" value="ECO:0007669"/>
    <property type="project" value="InterPro"/>
</dbReference>
<dbReference type="GO" id="GO:0005524">
    <property type="term" value="F:ATP binding"/>
    <property type="evidence" value="ECO:0007669"/>
    <property type="project" value="UniProtKB-UniRule"/>
</dbReference>
<evidence type="ECO:0000256" key="4">
    <source>
        <dbReference type="ARBA" id="ARBA00022840"/>
    </source>
</evidence>
<evidence type="ECO:0000256" key="2">
    <source>
        <dbReference type="ARBA" id="ARBA00022490"/>
    </source>
</evidence>
<evidence type="ECO:0000256" key="1">
    <source>
        <dbReference type="ARBA" id="ARBA00004496"/>
    </source>
</evidence>
<evidence type="ECO:0000259" key="8">
    <source>
        <dbReference type="Pfam" id="PF02463"/>
    </source>
</evidence>
<dbReference type="PIRSF" id="PIRSF005719">
    <property type="entry name" value="SMC"/>
    <property type="match status" value="1"/>
</dbReference>
<sequence>MKLTRLRIVGFKTFVEPTEVLIEPGLTGVVGPNGCGKSNLVEALRWVMGESSHKNMRATGMDDVIFAGSSSRPARNTAEVTLAIDNADKQAPAAFNDADALEVSRRIERSHGSSYHVNGREVRARDVQLLFADAATGARSPALVRQGQISELIAAKPQARRRILEDAAGIAGLHARRHEAELRLRQAEENLLRVEDVLREIETQVTALQRQGRQAARYRNLSAEIRLIDARLAAAAWLAAERERAEAEAAEREDVRAVADATTSQAEAARLEAVAAHEVGPLREAQGAASAALRRLVQAKSDLDGEEKRAAQRLTDLERRIVEIERDAARQTQLRQDAADTIARLDKEATDLAETVSAASSRREGLEGGLSDAEADLARAETALAAVQAEAAEQTAKRSALQREAAAETERAERGAKEVARLLAEKAALEASRQALGTAPLGAAREAAEIAAKEAEDAVSTARQALAAAREAEARERGSANEAERAAQRLETEHRTLVKLFAASPGKRFPTMLDAMRVEPGCETAVAAALGDDLDASPDLGAPLAWHDTGSGESDPPLPGGAAPLAGFVSGPPALTRRLRQIGLVTRDEASALKATLAPGQRLVTREGDLWRWDGLAAAAEAPSPAARRLAERNRLAGLETEATEARRIADDRRTVAAAAEAATREASRAEGAAIEAAKRARRAFDEAREALARAERQASEGAARLSALTEAIGRVEAGERDARVRAGEARMQLAALPDGTALETRHLEARAVAAEQRARVADGRAALGALTREQEAASRRREALAADIRSWRERSERSIAAASDLAERAEAAAAERQELRDAPDTFAKRRSALAVALKDAEARRSEAADRLSGADRRVQDTARAARAALEALSGAREKRAASAALTEALGRRVAELGHAVEERFETSPRELAIQSGLNEATAFDAAAAEARLAVLKVERERLGGVNLRAEEELEESESKRDRLAAERDDLTEAIKRLRQAIGNLNREGRERLNTAFGIVSGHFKRLFTTLFGGGEAELTLVDSDDPLEAGLEIVARPPGKKPQSLSLLSGGEQALTATALIFAVFLTNPSPICVLDEVDAPLDDANVERYCDLLQQMASETDTRFVVITHNPITMARMDRLFGVTMAERGMSQLVSVDLQAAERLRDAG</sequence>
<dbReference type="GO" id="GO:0003677">
    <property type="term" value="F:DNA binding"/>
    <property type="evidence" value="ECO:0007669"/>
    <property type="project" value="UniProtKB-UniRule"/>
</dbReference>
<keyword evidence="6 7" id="KW-0238">DNA-binding</keyword>
<dbReference type="EMBL" id="SNZR01000011">
    <property type="protein sequence ID" value="TDR93774.1"/>
    <property type="molecule type" value="Genomic_DNA"/>
</dbReference>
<feature type="coiled-coil region" evidence="7">
    <location>
        <begin position="445"/>
        <end position="500"/>
    </location>
</feature>
<dbReference type="GO" id="GO:0016887">
    <property type="term" value="F:ATP hydrolysis activity"/>
    <property type="evidence" value="ECO:0007669"/>
    <property type="project" value="InterPro"/>
</dbReference>
<dbReference type="InterPro" id="IPR024704">
    <property type="entry name" value="SMC"/>
</dbReference>
<feature type="coiled-coil region" evidence="7">
    <location>
        <begin position="300"/>
        <end position="334"/>
    </location>
</feature>
<dbReference type="GO" id="GO:0007059">
    <property type="term" value="P:chromosome segregation"/>
    <property type="evidence" value="ECO:0007669"/>
    <property type="project" value="UniProtKB-UniRule"/>
</dbReference>
<dbReference type="OrthoDB" id="9808768at2"/>
<dbReference type="FunFam" id="3.40.50.300:FF:000901">
    <property type="entry name" value="Chromosome partition protein Smc"/>
    <property type="match status" value="1"/>
</dbReference>
<dbReference type="HAMAP" id="MF_01894">
    <property type="entry name" value="Smc_prok"/>
    <property type="match status" value="1"/>
</dbReference>
<dbReference type="PANTHER" id="PTHR43977">
    <property type="entry name" value="STRUCTURAL MAINTENANCE OF CHROMOSOMES PROTEIN 3"/>
    <property type="match status" value="1"/>
</dbReference>
<evidence type="ECO:0000256" key="7">
    <source>
        <dbReference type="HAMAP-Rule" id="MF_01894"/>
    </source>
</evidence>
<dbReference type="AlphaFoldDB" id="A0A4R7C5D9"/>
<dbReference type="InterPro" id="IPR036277">
    <property type="entry name" value="SMC_hinge_sf"/>
</dbReference>
<dbReference type="Gene3D" id="3.40.50.300">
    <property type="entry name" value="P-loop containing nucleotide triphosphate hydrolases"/>
    <property type="match status" value="2"/>
</dbReference>
<evidence type="ECO:0000313" key="10">
    <source>
        <dbReference type="Proteomes" id="UP000295122"/>
    </source>
</evidence>
<dbReference type="GO" id="GO:0005694">
    <property type="term" value="C:chromosome"/>
    <property type="evidence" value="ECO:0007669"/>
    <property type="project" value="InterPro"/>
</dbReference>
<name>A0A4R7C5D9_9HYPH</name>
<comment type="similarity">
    <text evidence="7">Belongs to the SMC family.</text>
</comment>
<feature type="coiled-coil region" evidence="7">
    <location>
        <begin position="363"/>
        <end position="411"/>
    </location>
</feature>
<comment type="caution">
    <text evidence="9">The sequence shown here is derived from an EMBL/GenBank/DDBJ whole genome shotgun (WGS) entry which is preliminary data.</text>
</comment>
<evidence type="ECO:0000256" key="6">
    <source>
        <dbReference type="ARBA" id="ARBA00023125"/>
    </source>
</evidence>
<keyword evidence="2 7" id="KW-0963">Cytoplasm</keyword>
<keyword evidence="5 7" id="KW-0175">Coiled coil</keyword>
<dbReference type="InterPro" id="IPR027417">
    <property type="entry name" value="P-loop_NTPase"/>
</dbReference>
<reference evidence="9 10" key="1">
    <citation type="submission" date="2019-03" db="EMBL/GenBank/DDBJ databases">
        <title>Genomic Encyclopedia of Type Strains, Phase IV (KMG-IV): sequencing the most valuable type-strain genomes for metagenomic binning, comparative biology and taxonomic classification.</title>
        <authorList>
            <person name="Goeker M."/>
        </authorList>
    </citation>
    <scope>NUCLEOTIDE SEQUENCE [LARGE SCALE GENOMIC DNA]</scope>
    <source>
        <strain evidence="9 10">DSM 25903</strain>
    </source>
</reference>
<dbReference type="CDD" id="cd03278">
    <property type="entry name" value="ABC_SMC_barmotin"/>
    <property type="match status" value="1"/>
</dbReference>